<evidence type="ECO:0000256" key="7">
    <source>
        <dbReference type="ARBA" id="ARBA00023033"/>
    </source>
</evidence>
<dbReference type="CDD" id="cd11065">
    <property type="entry name" value="CYP64-like"/>
    <property type="match status" value="1"/>
</dbReference>
<evidence type="ECO:0000313" key="11">
    <source>
        <dbReference type="Proteomes" id="UP000002499"/>
    </source>
</evidence>
<keyword evidence="3 8" id="KW-0349">Heme</keyword>
<dbReference type="PRINTS" id="PR00385">
    <property type="entry name" value="P450"/>
</dbReference>
<keyword evidence="5 9" id="KW-0560">Oxidoreductase</keyword>
<dbReference type="AlphaFoldDB" id="E9E878"/>
<name>E9E878_METAQ</name>
<evidence type="ECO:0000256" key="4">
    <source>
        <dbReference type="ARBA" id="ARBA00022723"/>
    </source>
</evidence>
<evidence type="ECO:0000256" key="2">
    <source>
        <dbReference type="ARBA" id="ARBA00010617"/>
    </source>
</evidence>
<keyword evidence="11" id="KW-1185">Reference proteome</keyword>
<evidence type="ECO:0000313" key="10">
    <source>
        <dbReference type="EMBL" id="EFY87828.1"/>
    </source>
</evidence>
<dbReference type="GO" id="GO:0005506">
    <property type="term" value="F:iron ion binding"/>
    <property type="evidence" value="ECO:0007669"/>
    <property type="project" value="InterPro"/>
</dbReference>
<dbReference type="EMBL" id="GL698520">
    <property type="protein sequence ID" value="EFY87828.1"/>
    <property type="molecule type" value="Genomic_DNA"/>
</dbReference>
<dbReference type="InterPro" id="IPR036396">
    <property type="entry name" value="Cyt_P450_sf"/>
</dbReference>
<keyword evidence="6 8" id="KW-0408">Iron</keyword>
<dbReference type="InParanoid" id="E9E878"/>
<dbReference type="STRING" id="655827.E9E878"/>
<dbReference type="GO" id="GO:0004497">
    <property type="term" value="F:monooxygenase activity"/>
    <property type="evidence" value="ECO:0007669"/>
    <property type="project" value="UniProtKB-KW"/>
</dbReference>
<dbReference type="Pfam" id="PF00067">
    <property type="entry name" value="p450"/>
    <property type="match status" value="2"/>
</dbReference>
<dbReference type="GO" id="GO:0020037">
    <property type="term" value="F:heme binding"/>
    <property type="evidence" value="ECO:0007669"/>
    <property type="project" value="InterPro"/>
</dbReference>
<dbReference type="OrthoDB" id="2789670at2759"/>
<keyword evidence="7 9" id="KW-0503">Monooxygenase</keyword>
<evidence type="ECO:0000256" key="5">
    <source>
        <dbReference type="ARBA" id="ARBA00023002"/>
    </source>
</evidence>
<dbReference type="eggNOG" id="KOG0156">
    <property type="taxonomic scope" value="Eukaryota"/>
</dbReference>
<organism evidence="11">
    <name type="scientific">Metarhizium acridum (strain CQMa 102)</name>
    <dbReference type="NCBI Taxonomy" id="655827"/>
    <lineage>
        <taxon>Eukaryota</taxon>
        <taxon>Fungi</taxon>
        <taxon>Dikarya</taxon>
        <taxon>Ascomycota</taxon>
        <taxon>Pezizomycotina</taxon>
        <taxon>Sordariomycetes</taxon>
        <taxon>Hypocreomycetidae</taxon>
        <taxon>Hypocreales</taxon>
        <taxon>Clavicipitaceae</taxon>
        <taxon>Metarhizium</taxon>
    </lineage>
</organism>
<dbReference type="InterPro" id="IPR050364">
    <property type="entry name" value="Cytochrome_P450_fung"/>
</dbReference>
<comment type="similarity">
    <text evidence="2 9">Belongs to the cytochrome P450 family.</text>
</comment>
<sequence>MLSSITASALLACVYLVYRLYIRGQRKVQLPPGPKPWPLLGNITDLPSQDVPEYQHWLKHKDTYGPISSVTVLGQTMVIIHDLEAVHELLEKKSLMTSDRPRLEFAHNLSGFGKYLSLRSYDDSFRRQRRAVHQQLGTKALAEQYHAVQEEEVGRLLLRLLEDPQNLSQYFKTQIDPLVQLIEEMMARASEALVPMGHAVDLLPVLKHVPEWFPGASFQRIAKKTTDINRMVTDVPYNFVKQQMAQKTHTPSYVSRLIQELEDEDLKPDSVAVETIKWSAGVLYAAGSDTAVSALCSVVLALSKFPKVQRQAQDEIDSLTGSGRLPQFEDRSKLPYVNGVVKEALRWFPITPMGMPHATSEDIILQGYLIPKGAIILPAVRWLLHDPQVYADPDSFDPARYLAPRDEPDPAKLVFGFGRRVCPGRYLVDATLFLTIAQFLAVFDISKALDDEGKEIEPMVASRLGLIDHPAPFPYKITPRSEKHASLIRSNEMSFPGKESDADALHAAGFERQSCQL</sequence>
<dbReference type="Proteomes" id="UP000002499">
    <property type="component" value="Unassembled WGS sequence"/>
</dbReference>
<proteinExistence type="inferred from homology"/>
<dbReference type="InterPro" id="IPR002401">
    <property type="entry name" value="Cyt_P450_E_grp-I"/>
</dbReference>
<dbReference type="PANTHER" id="PTHR46300:SF7">
    <property type="entry name" value="P450, PUTATIVE (EUROFUNG)-RELATED"/>
    <property type="match status" value="1"/>
</dbReference>
<comment type="cofactor">
    <cofactor evidence="1 8">
        <name>heme</name>
        <dbReference type="ChEBI" id="CHEBI:30413"/>
    </cofactor>
</comment>
<evidence type="ECO:0000256" key="8">
    <source>
        <dbReference type="PIRSR" id="PIRSR602401-1"/>
    </source>
</evidence>
<dbReference type="InterPro" id="IPR001128">
    <property type="entry name" value="Cyt_P450"/>
</dbReference>
<dbReference type="SUPFAM" id="SSF48264">
    <property type="entry name" value="Cytochrome P450"/>
    <property type="match status" value="1"/>
</dbReference>
<dbReference type="PRINTS" id="PR00463">
    <property type="entry name" value="EP450I"/>
</dbReference>
<evidence type="ECO:0000256" key="9">
    <source>
        <dbReference type="RuleBase" id="RU000461"/>
    </source>
</evidence>
<feature type="binding site" description="axial binding residue" evidence="8">
    <location>
        <position position="422"/>
    </location>
    <ligand>
        <name>heme</name>
        <dbReference type="ChEBI" id="CHEBI:30413"/>
    </ligand>
    <ligandPart>
        <name>Fe</name>
        <dbReference type="ChEBI" id="CHEBI:18248"/>
    </ligandPart>
</feature>
<protein>
    <submittedName>
        <fullName evidence="10">O-methylsterigmatocystin oxidoreductase</fullName>
    </submittedName>
</protein>
<dbReference type="OMA" id="WLEHFKT"/>
<dbReference type="Gene3D" id="1.10.630.10">
    <property type="entry name" value="Cytochrome P450"/>
    <property type="match status" value="1"/>
</dbReference>
<dbReference type="HOGENOM" id="CLU_001570_2_3_1"/>
<dbReference type="PANTHER" id="PTHR46300">
    <property type="entry name" value="P450, PUTATIVE (EUROFUNG)-RELATED-RELATED"/>
    <property type="match status" value="1"/>
</dbReference>
<accession>E9E878</accession>
<dbReference type="InterPro" id="IPR017972">
    <property type="entry name" value="Cyt_P450_CS"/>
</dbReference>
<gene>
    <name evidence="10" type="ORF">MAC_06076</name>
</gene>
<dbReference type="GO" id="GO:0016705">
    <property type="term" value="F:oxidoreductase activity, acting on paired donors, with incorporation or reduction of molecular oxygen"/>
    <property type="evidence" value="ECO:0007669"/>
    <property type="project" value="InterPro"/>
</dbReference>
<evidence type="ECO:0000256" key="6">
    <source>
        <dbReference type="ARBA" id="ARBA00023004"/>
    </source>
</evidence>
<evidence type="ECO:0000256" key="1">
    <source>
        <dbReference type="ARBA" id="ARBA00001971"/>
    </source>
</evidence>
<reference evidence="10 11" key="1">
    <citation type="journal article" date="2011" name="PLoS Genet.">
        <title>Genome sequencing and comparative transcriptomics of the model entomopathogenic fungi Metarhizium anisopliae and M. acridum.</title>
        <authorList>
            <person name="Gao Q."/>
            <person name="Jin K."/>
            <person name="Ying S.H."/>
            <person name="Zhang Y."/>
            <person name="Xiao G."/>
            <person name="Shang Y."/>
            <person name="Duan Z."/>
            <person name="Hu X."/>
            <person name="Xie X.Q."/>
            <person name="Zhou G."/>
            <person name="Peng G."/>
            <person name="Luo Z."/>
            <person name="Huang W."/>
            <person name="Wang B."/>
            <person name="Fang W."/>
            <person name="Wang S."/>
            <person name="Zhong Y."/>
            <person name="Ma L.J."/>
            <person name="St Leger R.J."/>
            <person name="Zhao G.P."/>
            <person name="Pei Y."/>
            <person name="Feng M.G."/>
            <person name="Xia Y."/>
            <person name="Wang C."/>
        </authorList>
    </citation>
    <scope>NUCLEOTIDE SEQUENCE [LARGE SCALE GENOMIC DNA]</scope>
    <source>
        <strain evidence="10 11">CQMa 102</strain>
    </source>
</reference>
<dbReference type="PROSITE" id="PS00086">
    <property type="entry name" value="CYTOCHROME_P450"/>
    <property type="match status" value="1"/>
</dbReference>
<keyword evidence="4 8" id="KW-0479">Metal-binding</keyword>
<evidence type="ECO:0000256" key="3">
    <source>
        <dbReference type="ARBA" id="ARBA00022617"/>
    </source>
</evidence>